<keyword evidence="1" id="KW-0812">Transmembrane</keyword>
<dbReference type="STRING" id="29485.CH64_2021"/>
<feature type="transmembrane region" description="Helical" evidence="1">
    <location>
        <begin position="25"/>
        <end position="44"/>
    </location>
</feature>
<evidence type="ECO:0000313" key="3">
    <source>
        <dbReference type="Proteomes" id="UP000042054"/>
    </source>
</evidence>
<reference evidence="2 3" key="1">
    <citation type="submission" date="2015-03" db="EMBL/GenBank/DDBJ databases">
        <authorList>
            <person name="Murphy D."/>
        </authorList>
    </citation>
    <scope>NUCLEOTIDE SEQUENCE [LARGE SCALE GENOMIC DNA]</scope>
    <source>
        <strain evidence="2 3">68/02</strain>
    </source>
</reference>
<dbReference type="SUPFAM" id="SSF53300">
    <property type="entry name" value="vWA-like"/>
    <property type="match status" value="1"/>
</dbReference>
<protein>
    <submittedName>
        <fullName evidence="2">Putative fimbrial anchor</fullName>
    </submittedName>
</protein>
<keyword evidence="1" id="KW-0472">Membrane</keyword>
<gene>
    <name evidence="2" type="primary">tadG</name>
    <name evidence="2" type="ORF">ERS008555_00554</name>
</gene>
<dbReference type="AlphaFoldDB" id="A0A0U1HNT2"/>
<organism evidence="2 3">
    <name type="scientific">Yersinia rohdei</name>
    <dbReference type="NCBI Taxonomy" id="29485"/>
    <lineage>
        <taxon>Bacteria</taxon>
        <taxon>Pseudomonadati</taxon>
        <taxon>Pseudomonadota</taxon>
        <taxon>Gammaproteobacteria</taxon>
        <taxon>Enterobacterales</taxon>
        <taxon>Yersiniaceae</taxon>
        <taxon>Yersinia</taxon>
    </lineage>
</organism>
<dbReference type="InterPro" id="IPR036465">
    <property type="entry name" value="vWFA_dom_sf"/>
</dbReference>
<evidence type="ECO:0000313" key="2">
    <source>
        <dbReference type="EMBL" id="CQI88219.1"/>
    </source>
</evidence>
<dbReference type="RefSeq" id="WP_050534540.1">
    <property type="nucleotide sequence ID" value="NZ_CTKE01000002.1"/>
</dbReference>
<accession>A0A0U1HNT2</accession>
<sequence>MKKNNTELKQGNSFQFFIKNENGTILMSFIFFLPIFIGLIFLSFEISCFIQKKAKLSDAMEQATLALTVENNNIPSSEQEVKNNILISSFAHAYLPEETFSEPVITINSSASHIDYHADITMSYPAKFLNKAFNLISISDIKLDESAIAKKNTSITAIPTDVVFVTDYSGSMNRDFDGTDIDSTDISKVRIVALRRILKNLHNEIQQNENINLVGFVPFTWGTKRTIDNNNTTPTLLCHFPFVPKKHSPDGNYLTKYNISGLKELPGMDKIVSLNMINDINYGKLSDKEYISISEEITDKANYTDREKALRYLSRIYYVKLENVISPVIEENIDYEKTIKSINGSDHTIDIPLSDVRVNDFCLRTSMAHTFDSNNMDDSQFSKILNSRANGGTLISSGILSGNNLFKETNNNNRKIMVILSDGDDNDNTHAGDNRINKDAPYLNITKKLIDNGMCERIKDNDIRMVFIAIGYTPDENIDWKKCVGEGNFYLASNAQELELDINRALATEDTEVGRNTPKN</sequence>
<dbReference type="Proteomes" id="UP000042054">
    <property type="component" value="Unassembled WGS sequence"/>
</dbReference>
<proteinExistence type="predicted"/>
<dbReference type="OrthoDB" id="5670502at2"/>
<dbReference type="EMBL" id="CTKE01000002">
    <property type="protein sequence ID" value="CQI88219.1"/>
    <property type="molecule type" value="Genomic_DNA"/>
</dbReference>
<dbReference type="Gene3D" id="3.40.50.410">
    <property type="entry name" value="von Willebrand factor, type A domain"/>
    <property type="match status" value="1"/>
</dbReference>
<evidence type="ECO:0000256" key="1">
    <source>
        <dbReference type="SAM" id="Phobius"/>
    </source>
</evidence>
<keyword evidence="1" id="KW-1133">Transmembrane helix</keyword>
<name>A0A0U1HNT2_YERRO</name>